<dbReference type="GeneID" id="57270572"/>
<dbReference type="PATRIC" id="fig|932677.3.peg.4666"/>
<dbReference type="eggNOG" id="COG3042">
    <property type="taxonomic scope" value="Bacteria"/>
</dbReference>
<dbReference type="HOGENOM" id="CLU_155318_1_1_6"/>
<dbReference type="PANTHER" id="PTHR38008:SF2">
    <property type="entry name" value="HEMOLYSIN"/>
    <property type="match status" value="1"/>
</dbReference>
<gene>
    <name evidence="1" type="primary">yoaF</name>
    <name evidence="1" type="ORF">PAJ_p0261</name>
</gene>
<protein>
    <submittedName>
        <fullName evidence="1">Hemolysin protein YoaF</fullName>
    </submittedName>
</protein>
<dbReference type="OrthoDB" id="148878at2"/>
<proteinExistence type="predicted"/>
<accession>A0A0H3L850</accession>
<dbReference type="PANTHER" id="PTHR38008">
    <property type="entry name" value="HEMOLYSIN-RELATED"/>
    <property type="match status" value="1"/>
</dbReference>
<dbReference type="EMBL" id="AP012033">
    <property type="protein sequence ID" value="BAK14128.1"/>
    <property type="molecule type" value="Genomic_DNA"/>
</dbReference>
<geneLocation type="plasmid" evidence="1 2">
    <name>pEA320</name>
</geneLocation>
<sequence>MRTFLPILLSLLLSGCLSSPSPRETSTSQLANPASQHCLAVGGKIDSVKTAAGEEGYCTLPSGERIDEWALYRRNTP</sequence>
<name>A0A0H3L850_PANAA</name>
<keyword evidence="1" id="KW-0614">Plasmid</keyword>
<dbReference type="RefSeq" id="WP_013027857.1">
    <property type="nucleotide sequence ID" value="NC_017533.1"/>
</dbReference>
<dbReference type="PROSITE" id="PS51257">
    <property type="entry name" value="PROKAR_LIPOPROTEIN"/>
    <property type="match status" value="1"/>
</dbReference>
<dbReference type="Proteomes" id="UP000006690">
    <property type="component" value="Plasmid pEA320"/>
</dbReference>
<dbReference type="Pfam" id="PF03891">
    <property type="entry name" value="DUF333"/>
    <property type="match status" value="1"/>
</dbReference>
<dbReference type="InterPro" id="IPR005590">
    <property type="entry name" value="DUF333"/>
</dbReference>
<dbReference type="KEGG" id="paj:PAJ_p0261"/>
<organism evidence="1 2">
    <name type="scientific">Pantoea ananatis (strain AJ13355)</name>
    <dbReference type="NCBI Taxonomy" id="932677"/>
    <lineage>
        <taxon>Bacteria</taxon>
        <taxon>Pseudomonadati</taxon>
        <taxon>Pseudomonadota</taxon>
        <taxon>Gammaproteobacteria</taxon>
        <taxon>Enterobacterales</taxon>
        <taxon>Erwiniaceae</taxon>
        <taxon>Pantoea</taxon>
    </lineage>
</organism>
<dbReference type="AlphaFoldDB" id="A0A0H3L850"/>
<evidence type="ECO:0000313" key="1">
    <source>
        <dbReference type="EMBL" id="BAK14128.1"/>
    </source>
</evidence>
<evidence type="ECO:0000313" key="2">
    <source>
        <dbReference type="Proteomes" id="UP000006690"/>
    </source>
</evidence>
<reference evidence="2" key="1">
    <citation type="journal article" date="2012" name="Appl. Microbiol. Biotechnol.">
        <title>The complete genome sequence of Pantoea ananatis AJ13355, an organism with great biotechnological potential.</title>
        <authorList>
            <person name="Hara Y."/>
            <person name="Kadotani N."/>
            <person name="Izui H."/>
            <person name="Katashkina J.I."/>
            <person name="Kuvaeva T.M."/>
            <person name="Andreeva I.G."/>
            <person name="Golubeva L.I."/>
            <person name="Malko D.B."/>
            <person name="Makeev V.J."/>
            <person name="Mashko S.V."/>
            <person name="Kozlov Y.I."/>
        </authorList>
    </citation>
    <scope>NUCLEOTIDE SEQUENCE [LARGE SCALE GENOMIC DNA]</scope>
    <source>
        <strain evidence="2">AJ13355</strain>
        <plasmid evidence="2">Plasmid pEA320</plasmid>
    </source>
</reference>